<dbReference type="EMBL" id="KQ964296">
    <property type="protein sequence ID" value="KXJ85105.1"/>
    <property type="molecule type" value="Genomic_DNA"/>
</dbReference>
<reference evidence="2" key="1">
    <citation type="submission" date="2016-02" db="EMBL/GenBank/DDBJ databases">
        <title>Draft genome sequence of Microdochium bolleyi, a fungal endophyte of beachgrass.</title>
        <authorList>
            <consortium name="DOE Joint Genome Institute"/>
            <person name="David A.S."/>
            <person name="May G."/>
            <person name="Haridas S."/>
            <person name="Lim J."/>
            <person name="Wang M."/>
            <person name="Labutti K."/>
            <person name="Lipzen A."/>
            <person name="Barry K."/>
            <person name="Grigoriev I.V."/>
        </authorList>
    </citation>
    <scope>NUCLEOTIDE SEQUENCE [LARGE SCALE GENOMIC DNA]</scope>
    <source>
        <strain evidence="2">J235TASD1</strain>
    </source>
</reference>
<accession>A0A136IJF4</accession>
<evidence type="ECO:0000313" key="2">
    <source>
        <dbReference type="Proteomes" id="UP000070501"/>
    </source>
</evidence>
<dbReference type="Proteomes" id="UP000070501">
    <property type="component" value="Unassembled WGS sequence"/>
</dbReference>
<keyword evidence="2" id="KW-1185">Reference proteome</keyword>
<protein>
    <submittedName>
        <fullName evidence="1">Uncharacterized protein</fullName>
    </submittedName>
</protein>
<dbReference type="STRING" id="196109.A0A136IJF4"/>
<proteinExistence type="predicted"/>
<organism evidence="1 2">
    <name type="scientific">Microdochium bolleyi</name>
    <dbReference type="NCBI Taxonomy" id="196109"/>
    <lineage>
        <taxon>Eukaryota</taxon>
        <taxon>Fungi</taxon>
        <taxon>Dikarya</taxon>
        <taxon>Ascomycota</taxon>
        <taxon>Pezizomycotina</taxon>
        <taxon>Sordariomycetes</taxon>
        <taxon>Xylariomycetidae</taxon>
        <taxon>Xylariales</taxon>
        <taxon>Microdochiaceae</taxon>
        <taxon>Microdochium</taxon>
    </lineage>
</organism>
<gene>
    <name evidence="1" type="ORF">Micbo1qcDRAFT_224804</name>
</gene>
<sequence>MEAESPRRQARPYLFEVSKLSLSGLDANWGRVTSGSGTGRKTPGMRRDLALFGRPKSMNGFSRAQRPIESEVEHPFTISLQYEGALLGLLVTVKTAVTSPTAQQLKQLVRRTKGSFVKIGASAKPIDEGFGVESEALRSILTTYK</sequence>
<evidence type="ECO:0000313" key="1">
    <source>
        <dbReference type="EMBL" id="KXJ85105.1"/>
    </source>
</evidence>
<dbReference type="InParanoid" id="A0A136IJF4"/>
<name>A0A136IJF4_9PEZI</name>
<dbReference type="OrthoDB" id="10618330at2759"/>
<dbReference type="AlphaFoldDB" id="A0A136IJF4"/>
<dbReference type="Gene3D" id="3.30.360.10">
    <property type="entry name" value="Dihydrodipicolinate Reductase, domain 2"/>
    <property type="match status" value="1"/>
</dbReference>